<comment type="caution">
    <text evidence="3">The sequence shown here is derived from an EMBL/GenBank/DDBJ whole genome shotgun (WGS) entry which is preliminary data.</text>
</comment>
<name>A0A8J2XU97_9BACT</name>
<keyword evidence="1" id="KW-0732">Signal</keyword>
<dbReference type="InterPro" id="IPR025164">
    <property type="entry name" value="Toastrack_DUF4097"/>
</dbReference>
<dbReference type="Proteomes" id="UP000607559">
    <property type="component" value="Unassembled WGS sequence"/>
</dbReference>
<dbReference type="AlphaFoldDB" id="A0A8J2XU97"/>
<dbReference type="Pfam" id="PF13349">
    <property type="entry name" value="DUF4097"/>
    <property type="match status" value="1"/>
</dbReference>
<feature type="chain" id="PRO_5035152008" description="DUF4097 domain-containing protein" evidence="1">
    <location>
        <begin position="24"/>
        <end position="272"/>
    </location>
</feature>
<protein>
    <recommendedName>
        <fullName evidence="2">DUF4097 domain-containing protein</fullName>
    </recommendedName>
</protein>
<proteinExistence type="predicted"/>
<feature type="signal peptide" evidence="1">
    <location>
        <begin position="1"/>
        <end position="23"/>
    </location>
</feature>
<organism evidence="3 4">
    <name type="scientific">Puia dinghuensis</name>
    <dbReference type="NCBI Taxonomy" id="1792502"/>
    <lineage>
        <taxon>Bacteria</taxon>
        <taxon>Pseudomonadati</taxon>
        <taxon>Bacteroidota</taxon>
        <taxon>Chitinophagia</taxon>
        <taxon>Chitinophagales</taxon>
        <taxon>Chitinophagaceae</taxon>
        <taxon>Puia</taxon>
    </lineage>
</organism>
<evidence type="ECO:0000313" key="3">
    <source>
        <dbReference type="EMBL" id="GGB10576.1"/>
    </source>
</evidence>
<dbReference type="EMBL" id="BMJC01000004">
    <property type="protein sequence ID" value="GGB10576.1"/>
    <property type="molecule type" value="Genomic_DNA"/>
</dbReference>
<keyword evidence="4" id="KW-1185">Reference proteome</keyword>
<evidence type="ECO:0000259" key="2">
    <source>
        <dbReference type="Pfam" id="PF13349"/>
    </source>
</evidence>
<evidence type="ECO:0000313" key="4">
    <source>
        <dbReference type="Proteomes" id="UP000607559"/>
    </source>
</evidence>
<gene>
    <name evidence="3" type="ORF">GCM10011511_37700</name>
</gene>
<reference evidence="3" key="1">
    <citation type="journal article" date="2014" name="Int. J. Syst. Evol. Microbiol.">
        <title>Complete genome sequence of Corynebacterium casei LMG S-19264T (=DSM 44701T), isolated from a smear-ripened cheese.</title>
        <authorList>
            <consortium name="US DOE Joint Genome Institute (JGI-PGF)"/>
            <person name="Walter F."/>
            <person name="Albersmeier A."/>
            <person name="Kalinowski J."/>
            <person name="Ruckert C."/>
        </authorList>
    </citation>
    <scope>NUCLEOTIDE SEQUENCE</scope>
    <source>
        <strain evidence="3">CGMCC 1.15448</strain>
    </source>
</reference>
<reference evidence="3" key="2">
    <citation type="submission" date="2020-09" db="EMBL/GenBank/DDBJ databases">
        <authorList>
            <person name="Sun Q."/>
            <person name="Zhou Y."/>
        </authorList>
    </citation>
    <scope>NUCLEOTIDE SEQUENCE</scope>
    <source>
        <strain evidence="3">CGMCC 1.15448</strain>
    </source>
</reference>
<evidence type="ECO:0000256" key="1">
    <source>
        <dbReference type="SAM" id="SignalP"/>
    </source>
</evidence>
<accession>A0A8J2XU97</accession>
<sequence>MKTMKIVAVFILLTILTVGRALAQGEVKEQLVVPLSEPGKPFKIKAHVMHGSVKIVGYEGKDIVIDVTGEQKRHESATSGGMKRIGGDAGGELTAEEDNNMVNINSGLSHFSLIAIKVPQTGATLDVGAINDGNITIDNVSGQLEVTNVNGGIIVSNVSGSVVASTVNGDVVVGFRTVNATAPMAFSTLNGKIDVTFPADLKANVKLKSERGDIYTDFDIEVTKDHPVATKTSEGHMYRINIDDWVMGKINGGGPEMMMKTMTGNVYIRKAK</sequence>
<feature type="domain" description="DUF4097" evidence="2">
    <location>
        <begin position="101"/>
        <end position="244"/>
    </location>
</feature>
<dbReference type="RefSeq" id="WP_188934572.1">
    <property type="nucleotide sequence ID" value="NZ_BMJC01000004.1"/>
</dbReference>